<dbReference type="PANTHER" id="PTHR11829">
    <property type="entry name" value="FORKHEAD BOX PROTEIN"/>
    <property type="match status" value="1"/>
</dbReference>
<dbReference type="InterPro" id="IPR050211">
    <property type="entry name" value="FOX_domain-containing"/>
</dbReference>
<dbReference type="Proteomes" id="UP000279236">
    <property type="component" value="Unassembled WGS sequence"/>
</dbReference>
<dbReference type="GeneID" id="39592877"/>
<dbReference type="RefSeq" id="XP_028475625.1">
    <property type="nucleotide sequence ID" value="XM_028623651.1"/>
</dbReference>
<feature type="domain" description="Fork-head" evidence="4">
    <location>
        <begin position="225"/>
        <end position="323"/>
    </location>
</feature>
<dbReference type="OrthoDB" id="5954824at2759"/>
<organism evidence="5 6">
    <name type="scientific">Apiotrichum porosum</name>
    <dbReference type="NCBI Taxonomy" id="105984"/>
    <lineage>
        <taxon>Eukaryota</taxon>
        <taxon>Fungi</taxon>
        <taxon>Dikarya</taxon>
        <taxon>Basidiomycota</taxon>
        <taxon>Agaricomycotina</taxon>
        <taxon>Tremellomycetes</taxon>
        <taxon>Trichosporonales</taxon>
        <taxon>Trichosporonaceae</taxon>
        <taxon>Apiotrichum</taxon>
    </lineage>
</organism>
<evidence type="ECO:0000259" key="4">
    <source>
        <dbReference type="PROSITE" id="PS50039"/>
    </source>
</evidence>
<dbReference type="STRING" id="105984.A0A427XPY4"/>
<comment type="caution">
    <text evidence="5">The sequence shown here is derived from an EMBL/GenBank/DDBJ whole genome shotgun (WGS) entry which is preliminary data.</text>
</comment>
<reference evidence="5 6" key="1">
    <citation type="submission" date="2018-11" db="EMBL/GenBank/DDBJ databases">
        <title>Genome sequence of Apiotrichum porosum DSM 27194.</title>
        <authorList>
            <person name="Aliyu H."/>
            <person name="Gorte O."/>
            <person name="Ochsenreither K."/>
        </authorList>
    </citation>
    <scope>NUCLEOTIDE SEQUENCE [LARGE SCALE GENOMIC DNA]</scope>
    <source>
        <strain evidence="5 6">DSM 27194</strain>
    </source>
</reference>
<dbReference type="GO" id="GO:0005634">
    <property type="term" value="C:nucleus"/>
    <property type="evidence" value="ECO:0007669"/>
    <property type="project" value="UniProtKB-SubCell"/>
</dbReference>
<dbReference type="PANTHER" id="PTHR11829:SF343">
    <property type="entry name" value="FORK-HEAD DOMAIN-CONTAINING PROTEIN"/>
    <property type="match status" value="1"/>
</dbReference>
<dbReference type="Pfam" id="PF00250">
    <property type="entry name" value="Forkhead"/>
    <property type="match status" value="1"/>
</dbReference>
<evidence type="ECO:0000256" key="1">
    <source>
        <dbReference type="ARBA" id="ARBA00023125"/>
    </source>
</evidence>
<name>A0A427XPY4_9TREE</name>
<dbReference type="PROSITE" id="PS50039">
    <property type="entry name" value="FORK_HEAD_3"/>
    <property type="match status" value="1"/>
</dbReference>
<dbReference type="GO" id="GO:0000978">
    <property type="term" value="F:RNA polymerase II cis-regulatory region sequence-specific DNA binding"/>
    <property type="evidence" value="ECO:0007669"/>
    <property type="project" value="TreeGrafter"/>
</dbReference>
<feature type="compositionally biased region" description="Basic residues" evidence="3">
    <location>
        <begin position="77"/>
        <end position="86"/>
    </location>
</feature>
<dbReference type="EMBL" id="RSCE01000007">
    <property type="protein sequence ID" value="RSH80906.1"/>
    <property type="molecule type" value="Genomic_DNA"/>
</dbReference>
<feature type="region of interest" description="Disordered" evidence="3">
    <location>
        <begin position="297"/>
        <end position="358"/>
    </location>
</feature>
<dbReference type="GO" id="GO:0000981">
    <property type="term" value="F:DNA-binding transcription factor activity, RNA polymerase II-specific"/>
    <property type="evidence" value="ECO:0007669"/>
    <property type="project" value="TreeGrafter"/>
</dbReference>
<accession>A0A427XPY4</accession>
<proteinExistence type="predicted"/>
<dbReference type="InterPro" id="IPR001766">
    <property type="entry name" value="Fork_head_dom"/>
</dbReference>
<keyword evidence="6" id="KW-1185">Reference proteome</keyword>
<feature type="compositionally biased region" description="Low complexity" evidence="3">
    <location>
        <begin position="89"/>
        <end position="104"/>
    </location>
</feature>
<feature type="region of interest" description="Disordered" evidence="3">
    <location>
        <begin position="1"/>
        <end position="120"/>
    </location>
</feature>
<dbReference type="InterPro" id="IPR036388">
    <property type="entry name" value="WH-like_DNA-bd_sf"/>
</dbReference>
<feature type="compositionally biased region" description="Basic residues" evidence="3">
    <location>
        <begin position="332"/>
        <end position="344"/>
    </location>
</feature>
<feature type="compositionally biased region" description="Low complexity" evidence="3">
    <location>
        <begin position="38"/>
        <end position="56"/>
    </location>
</feature>
<protein>
    <recommendedName>
        <fullName evidence="4">Fork-head domain-containing protein</fullName>
    </recommendedName>
</protein>
<dbReference type="SMART" id="SM00339">
    <property type="entry name" value="FH"/>
    <property type="match status" value="1"/>
</dbReference>
<evidence type="ECO:0000256" key="3">
    <source>
        <dbReference type="SAM" id="MobiDB-lite"/>
    </source>
</evidence>
<comment type="subcellular location">
    <subcellularLocation>
        <location evidence="2">Nucleus</location>
    </subcellularLocation>
</comment>
<feature type="compositionally biased region" description="Polar residues" evidence="3">
    <location>
        <begin position="451"/>
        <end position="470"/>
    </location>
</feature>
<sequence>MPNGNNTRWRGGDVSDSDSDQDFVPRTRAQARGRRSRAAATTASTPALAPSTPKSPGESYPVNAQDTGSGAGSGITTRRRGKKRAHSPNTNNNANGMSGNNGPRPRGRAQRDRSRSRALSTIPMASMPPLTVPAPDDVAVRALGLAQSARPGAGVLSLEHEQLVRMREGHIYRPRPGRKVDADRNWRVLTLSEAAWTRLEEVGCVGKGRAWTAREGYDDHGEPVKPELPYVMLTKLVIASSPRKMLTLNQIYQGMEERWPYFRSQGQTFRNSIRHNLSMNPAFINVERPLDEGGLGAIGKGGYWRVSEDSTTSHRGRAKKQRVKGPDDPPKPRGRPKNSSKRQRSPTPPSPGIPIDPALMQYHPRHVVPLRPATVFTPRRFGGHGLNDMEMDQDAPAVGQPGSPSRSTPAPNGYHHFLDGHEQPPGLYPSYGHGPQPGTYPLPPRDMYRSHPSQPESLERGQPSSSETQLPTPPIRHAGQAPAATQ</sequence>
<evidence type="ECO:0000313" key="5">
    <source>
        <dbReference type="EMBL" id="RSH80906.1"/>
    </source>
</evidence>
<dbReference type="InterPro" id="IPR036390">
    <property type="entry name" value="WH_DNA-bd_sf"/>
</dbReference>
<evidence type="ECO:0000313" key="6">
    <source>
        <dbReference type="Proteomes" id="UP000279236"/>
    </source>
</evidence>
<gene>
    <name evidence="5" type="ORF">EHS24_008334</name>
</gene>
<feature type="region of interest" description="Disordered" evidence="3">
    <location>
        <begin position="379"/>
        <end position="486"/>
    </location>
</feature>
<dbReference type="Gene3D" id="1.10.10.10">
    <property type="entry name" value="Winged helix-like DNA-binding domain superfamily/Winged helix DNA-binding domain"/>
    <property type="match status" value="1"/>
</dbReference>
<keyword evidence="1 2" id="KW-0238">DNA-binding</keyword>
<dbReference type="CDD" id="cd00059">
    <property type="entry name" value="FH_FOX"/>
    <property type="match status" value="1"/>
</dbReference>
<dbReference type="AlphaFoldDB" id="A0A427XPY4"/>
<dbReference type="PRINTS" id="PR00053">
    <property type="entry name" value="FORKHEAD"/>
</dbReference>
<dbReference type="SUPFAM" id="SSF46785">
    <property type="entry name" value="Winged helix' DNA-binding domain"/>
    <property type="match status" value="1"/>
</dbReference>
<keyword evidence="2" id="KW-0539">Nucleus</keyword>
<feature type="compositionally biased region" description="Basic residues" evidence="3">
    <location>
        <begin position="314"/>
        <end position="323"/>
    </location>
</feature>
<evidence type="ECO:0000256" key="2">
    <source>
        <dbReference type="PROSITE-ProRule" id="PRU00089"/>
    </source>
</evidence>
<feature type="DNA-binding region" description="Fork-head" evidence="2">
    <location>
        <begin position="225"/>
        <end position="323"/>
    </location>
</feature>